<feature type="region of interest" description="Disordered" evidence="1">
    <location>
        <begin position="23"/>
        <end position="44"/>
    </location>
</feature>
<feature type="non-terminal residue" evidence="2">
    <location>
        <position position="1"/>
    </location>
</feature>
<dbReference type="EMBL" id="CH473969">
    <property type="protein sequence ID" value="EDM07003.1"/>
    <property type="molecule type" value="Genomic_DNA"/>
</dbReference>
<organism evidence="2 3">
    <name type="scientific">Rattus norvegicus</name>
    <name type="common">Rat</name>
    <dbReference type="NCBI Taxonomy" id="10116"/>
    <lineage>
        <taxon>Eukaryota</taxon>
        <taxon>Metazoa</taxon>
        <taxon>Chordata</taxon>
        <taxon>Craniata</taxon>
        <taxon>Vertebrata</taxon>
        <taxon>Euteleostomi</taxon>
        <taxon>Mammalia</taxon>
        <taxon>Eutheria</taxon>
        <taxon>Euarchontoglires</taxon>
        <taxon>Glires</taxon>
        <taxon>Rodentia</taxon>
        <taxon>Myomorpha</taxon>
        <taxon>Muroidea</taxon>
        <taxon>Muridae</taxon>
        <taxon>Murinae</taxon>
        <taxon>Rattus</taxon>
    </lineage>
</organism>
<evidence type="ECO:0000256" key="1">
    <source>
        <dbReference type="SAM" id="MobiDB-lite"/>
    </source>
</evidence>
<dbReference type="Proteomes" id="UP000234681">
    <property type="component" value="Chromosome X"/>
</dbReference>
<dbReference type="AlphaFoldDB" id="A6IVH7"/>
<protein>
    <submittedName>
        <fullName evidence="2">RCG38127</fullName>
    </submittedName>
</protein>
<gene>
    <name evidence="2" type="ORF">rCG_38127</name>
</gene>
<reference evidence="2 3" key="1">
    <citation type="submission" date="2005-09" db="EMBL/GenBank/DDBJ databases">
        <authorList>
            <person name="Mural R.J."/>
            <person name="Li P.W."/>
            <person name="Adams M.D."/>
            <person name="Amanatides P.G."/>
            <person name="Baden-Tillson H."/>
            <person name="Barnstead M."/>
            <person name="Chin S.H."/>
            <person name="Dew I."/>
            <person name="Evans C.A."/>
            <person name="Ferriera S."/>
            <person name="Flanigan M."/>
            <person name="Fosler C."/>
            <person name="Glodek A."/>
            <person name="Gu Z."/>
            <person name="Holt R.A."/>
            <person name="Jennings D."/>
            <person name="Kraft C.L."/>
            <person name="Lu F."/>
            <person name="Nguyen T."/>
            <person name="Nusskern D.R."/>
            <person name="Pfannkoch C.M."/>
            <person name="Sitter C."/>
            <person name="Sutton G.G."/>
            <person name="Venter J.C."/>
            <person name="Wang Z."/>
            <person name="Woodage T."/>
            <person name="Zheng X.H."/>
            <person name="Zhong F."/>
        </authorList>
    </citation>
    <scope>NUCLEOTIDE SEQUENCE [LARGE SCALE GENOMIC DNA]</scope>
    <source>
        <strain>BN</strain>
        <strain evidence="3">Sprague-Dawley</strain>
    </source>
</reference>
<sequence>RVQKSFLSRSLFPSEYQLPITLRAGGPAAEERRRRKRNCPGSLQ</sequence>
<evidence type="ECO:0000313" key="2">
    <source>
        <dbReference type="EMBL" id="EDM07003.1"/>
    </source>
</evidence>
<accession>A6IVH7</accession>
<feature type="non-terminal residue" evidence="2">
    <location>
        <position position="44"/>
    </location>
</feature>
<proteinExistence type="predicted"/>
<name>A6IVH7_RAT</name>
<evidence type="ECO:0000313" key="3">
    <source>
        <dbReference type="Proteomes" id="UP000234681"/>
    </source>
</evidence>